<accession>A0ABX5YUV0</accession>
<proteinExistence type="predicted"/>
<name>A0ABX5YUV0_9PLAN</name>
<feature type="domain" description="CHAT" evidence="1">
    <location>
        <begin position="33"/>
        <end position="102"/>
    </location>
</feature>
<protein>
    <submittedName>
        <fullName evidence="2">CHAT domain protein</fullName>
    </submittedName>
</protein>
<dbReference type="GeneID" id="98649703"/>
<dbReference type="EMBL" id="CP042910">
    <property type="protein sequence ID" value="QEG19365.1"/>
    <property type="molecule type" value="Genomic_DNA"/>
</dbReference>
<evidence type="ECO:0000313" key="3">
    <source>
        <dbReference type="Proteomes" id="UP000322887"/>
    </source>
</evidence>
<reference evidence="2 3" key="1">
    <citation type="submission" date="2019-08" db="EMBL/GenBank/DDBJ databases">
        <title>Deep-cultivation of Planctomycetes and their phenomic and genomic characterization uncovers novel biology.</title>
        <authorList>
            <person name="Wiegand S."/>
            <person name="Jogler M."/>
            <person name="Boedeker C."/>
            <person name="Pinto D."/>
            <person name="Vollmers J."/>
            <person name="Rivas-Marin E."/>
            <person name="Kohn T."/>
            <person name="Peeters S.H."/>
            <person name="Heuer A."/>
            <person name="Rast P."/>
            <person name="Oberbeckmann S."/>
            <person name="Bunk B."/>
            <person name="Jeske O."/>
            <person name="Meyerdierks A."/>
            <person name="Storesund J.E."/>
            <person name="Kallscheuer N."/>
            <person name="Luecker S."/>
            <person name="Lage O.M."/>
            <person name="Pohl T."/>
            <person name="Merkel B.J."/>
            <person name="Hornburger P."/>
            <person name="Mueller R.-W."/>
            <person name="Bruemmer F."/>
            <person name="Labrenz M."/>
            <person name="Spormann A.M."/>
            <person name="Op den Camp H."/>
            <person name="Overmann J."/>
            <person name="Amann R."/>
            <person name="Jetten M.S.M."/>
            <person name="Mascher T."/>
            <person name="Medema M.H."/>
            <person name="Devos D.P."/>
            <person name="Kaster A.-K."/>
            <person name="Ovreas L."/>
            <person name="Rohde M."/>
            <person name="Galperin M.Y."/>
            <person name="Jogler C."/>
        </authorList>
    </citation>
    <scope>NUCLEOTIDE SEQUENCE [LARGE SCALE GENOMIC DNA]</scope>
    <source>
        <strain evidence="2 3">DSM 8797</strain>
    </source>
</reference>
<gene>
    <name evidence="2" type="ORF">GmarT_52640</name>
</gene>
<organism evidence="2 3">
    <name type="scientific">Gimesia maris</name>
    <dbReference type="NCBI Taxonomy" id="122"/>
    <lineage>
        <taxon>Bacteria</taxon>
        <taxon>Pseudomonadati</taxon>
        <taxon>Planctomycetota</taxon>
        <taxon>Planctomycetia</taxon>
        <taxon>Planctomycetales</taxon>
        <taxon>Planctomycetaceae</taxon>
        <taxon>Gimesia</taxon>
    </lineage>
</organism>
<dbReference type="InterPro" id="IPR024983">
    <property type="entry name" value="CHAT_dom"/>
</dbReference>
<dbReference type="Pfam" id="PF12770">
    <property type="entry name" value="CHAT"/>
    <property type="match status" value="1"/>
</dbReference>
<evidence type="ECO:0000259" key="1">
    <source>
        <dbReference type="Pfam" id="PF12770"/>
    </source>
</evidence>
<evidence type="ECO:0000313" key="2">
    <source>
        <dbReference type="EMBL" id="QEG19365.1"/>
    </source>
</evidence>
<dbReference type="RefSeq" id="WP_002647195.1">
    <property type="nucleotide sequence ID" value="NZ_CP042910.1"/>
</dbReference>
<sequence length="105" mass="11643">MRQYAAADTKQTEPVDRHLLLRSGLMQASYNNHPTALRKQNADGILTGLEIIRTDLRATRVVVLSACETGVGEFRSREEVVGLRQTFQLAGAELVVVSLFPLEHP</sequence>
<dbReference type="Proteomes" id="UP000322887">
    <property type="component" value="Chromosome"/>
</dbReference>
<keyword evidence="3" id="KW-1185">Reference proteome</keyword>